<name>A0AAV0T514_HYABA</name>
<reference evidence="1" key="1">
    <citation type="submission" date="2022-12" db="EMBL/GenBank/DDBJ databases">
        <authorList>
            <person name="Webb A."/>
        </authorList>
    </citation>
    <scope>NUCLEOTIDE SEQUENCE</scope>
    <source>
        <strain evidence="1">Hp1</strain>
    </source>
</reference>
<dbReference type="AlphaFoldDB" id="A0AAV0T514"/>
<proteinExistence type="predicted"/>
<accession>A0AAV0T514</accession>
<dbReference type="EMBL" id="CANTFL010000137">
    <property type="protein sequence ID" value="CAI5714943.1"/>
    <property type="molecule type" value="Genomic_DNA"/>
</dbReference>
<protein>
    <submittedName>
        <fullName evidence="1">Uncharacterized protein</fullName>
    </submittedName>
</protein>
<gene>
    <name evidence="1" type="ORF">HBR001_LOCUS1339</name>
</gene>
<evidence type="ECO:0000313" key="2">
    <source>
        <dbReference type="Proteomes" id="UP001162031"/>
    </source>
</evidence>
<keyword evidence="2" id="KW-1185">Reference proteome</keyword>
<organism evidence="1 2">
    <name type="scientific">Hyaloperonospora brassicae</name>
    <name type="common">Brassica downy mildew</name>
    <name type="synonym">Peronospora brassicae</name>
    <dbReference type="NCBI Taxonomy" id="162125"/>
    <lineage>
        <taxon>Eukaryota</taxon>
        <taxon>Sar</taxon>
        <taxon>Stramenopiles</taxon>
        <taxon>Oomycota</taxon>
        <taxon>Peronosporomycetes</taxon>
        <taxon>Peronosporales</taxon>
        <taxon>Peronosporaceae</taxon>
        <taxon>Hyaloperonospora</taxon>
    </lineage>
</organism>
<evidence type="ECO:0000313" key="1">
    <source>
        <dbReference type="EMBL" id="CAI5714943.1"/>
    </source>
</evidence>
<comment type="caution">
    <text evidence="1">The sequence shown here is derived from an EMBL/GenBank/DDBJ whole genome shotgun (WGS) entry which is preliminary data.</text>
</comment>
<sequence>MTQPLLPGTKGDLHAYNGMDDADLCTSYLGRPCKANVRVNSGSFTSRNEALALEAMESYPNIIGYSPGSASTKDLTKEWAEMTDNFGVSKLN</sequence>
<dbReference type="Proteomes" id="UP001162031">
    <property type="component" value="Unassembled WGS sequence"/>
</dbReference>